<keyword evidence="4" id="KW-1185">Reference proteome</keyword>
<reference evidence="2 4" key="2">
    <citation type="journal article" date="2018" name="Plant J.">
        <title>The Physcomitrella patens chromosome-scale assembly reveals moss genome structure and evolution.</title>
        <authorList>
            <person name="Lang D."/>
            <person name="Ullrich K.K."/>
            <person name="Murat F."/>
            <person name="Fuchs J."/>
            <person name="Jenkins J."/>
            <person name="Haas F.B."/>
            <person name="Piednoel M."/>
            <person name="Gundlach H."/>
            <person name="Van Bel M."/>
            <person name="Meyberg R."/>
            <person name="Vives C."/>
            <person name="Morata J."/>
            <person name="Symeonidi A."/>
            <person name="Hiss M."/>
            <person name="Muchero W."/>
            <person name="Kamisugi Y."/>
            <person name="Saleh O."/>
            <person name="Blanc G."/>
            <person name="Decker E.L."/>
            <person name="van Gessel N."/>
            <person name="Grimwood J."/>
            <person name="Hayes R.D."/>
            <person name="Graham S.W."/>
            <person name="Gunter L.E."/>
            <person name="McDaniel S.F."/>
            <person name="Hoernstein S.N.W."/>
            <person name="Larsson A."/>
            <person name="Li F.W."/>
            <person name="Perroud P.F."/>
            <person name="Phillips J."/>
            <person name="Ranjan P."/>
            <person name="Rokshar D.S."/>
            <person name="Rothfels C.J."/>
            <person name="Schneider L."/>
            <person name="Shu S."/>
            <person name="Stevenson D.W."/>
            <person name="Thummler F."/>
            <person name="Tillich M."/>
            <person name="Villarreal Aguilar J.C."/>
            <person name="Widiez T."/>
            <person name="Wong G.K."/>
            <person name="Wymore A."/>
            <person name="Zhang Y."/>
            <person name="Zimmer A.D."/>
            <person name="Quatrano R.S."/>
            <person name="Mayer K.F.X."/>
            <person name="Goodstein D."/>
            <person name="Casacuberta J.M."/>
            <person name="Vandepoele K."/>
            <person name="Reski R."/>
            <person name="Cuming A.C."/>
            <person name="Tuskan G.A."/>
            <person name="Maumus F."/>
            <person name="Salse J."/>
            <person name="Schmutz J."/>
            <person name="Rensing S.A."/>
        </authorList>
    </citation>
    <scope>NUCLEOTIDE SEQUENCE [LARGE SCALE GENOMIC DNA]</scope>
    <source>
        <strain evidence="3 4">cv. Gransden 2004</strain>
    </source>
</reference>
<organism evidence="2">
    <name type="scientific">Physcomitrium patens</name>
    <name type="common">Spreading-leaved earth moss</name>
    <name type="synonym">Physcomitrella patens</name>
    <dbReference type="NCBI Taxonomy" id="3218"/>
    <lineage>
        <taxon>Eukaryota</taxon>
        <taxon>Viridiplantae</taxon>
        <taxon>Streptophyta</taxon>
        <taxon>Embryophyta</taxon>
        <taxon>Bryophyta</taxon>
        <taxon>Bryophytina</taxon>
        <taxon>Bryopsida</taxon>
        <taxon>Funariidae</taxon>
        <taxon>Funariales</taxon>
        <taxon>Funariaceae</taxon>
        <taxon>Physcomitrium</taxon>
    </lineage>
</organism>
<dbReference type="AlphaFoldDB" id="A0A2K1KG13"/>
<dbReference type="EMBL" id="ABEU02000006">
    <property type="protein sequence ID" value="PNR52699.1"/>
    <property type="molecule type" value="Genomic_DNA"/>
</dbReference>
<reference evidence="3" key="3">
    <citation type="submission" date="2020-12" db="UniProtKB">
        <authorList>
            <consortium name="EnsemblPlants"/>
        </authorList>
    </citation>
    <scope>IDENTIFICATION</scope>
</reference>
<feature type="region of interest" description="Disordered" evidence="1">
    <location>
        <begin position="39"/>
        <end position="66"/>
    </location>
</feature>
<accession>A0A2K1KG13</accession>
<evidence type="ECO:0000313" key="2">
    <source>
        <dbReference type="EMBL" id="PNR52699.1"/>
    </source>
</evidence>
<dbReference type="InParanoid" id="A0A2K1KG13"/>
<proteinExistence type="predicted"/>
<dbReference type="Proteomes" id="UP000006727">
    <property type="component" value="Chromosome 6"/>
</dbReference>
<sequence>MGREVNCCCSVVVVVVVVSCETDHQLHYQVTQSINLVYSSGDDDDDDDDDAASSPSMQNAVAVNLN</sequence>
<evidence type="ECO:0000256" key="1">
    <source>
        <dbReference type="SAM" id="MobiDB-lite"/>
    </source>
</evidence>
<feature type="compositionally biased region" description="Polar residues" evidence="1">
    <location>
        <begin position="53"/>
        <end position="66"/>
    </location>
</feature>
<evidence type="ECO:0000313" key="4">
    <source>
        <dbReference type="Proteomes" id="UP000006727"/>
    </source>
</evidence>
<name>A0A2K1KG13_PHYPA</name>
<feature type="compositionally biased region" description="Acidic residues" evidence="1">
    <location>
        <begin position="41"/>
        <end position="51"/>
    </location>
</feature>
<dbReference type="EnsemblPlants" id="Pp3c6_17193V3.1">
    <property type="protein sequence ID" value="PAC:32976123.CDS.1"/>
    <property type="gene ID" value="Pp3c6_17193"/>
</dbReference>
<dbReference type="Gramene" id="Pp3c6_17193V3.1">
    <property type="protein sequence ID" value="PAC:32976123.CDS.1"/>
    <property type="gene ID" value="Pp3c6_17193"/>
</dbReference>
<evidence type="ECO:0000313" key="3">
    <source>
        <dbReference type="EnsemblPlants" id="PAC:32976123.CDS.1"/>
    </source>
</evidence>
<protein>
    <submittedName>
        <fullName evidence="2 3">Uncharacterized protein</fullName>
    </submittedName>
</protein>
<gene>
    <name evidence="2" type="ORF">PHYPA_009074</name>
</gene>
<reference evidence="2 4" key="1">
    <citation type="journal article" date="2008" name="Science">
        <title>The Physcomitrella genome reveals evolutionary insights into the conquest of land by plants.</title>
        <authorList>
            <person name="Rensing S."/>
            <person name="Lang D."/>
            <person name="Zimmer A."/>
            <person name="Terry A."/>
            <person name="Salamov A."/>
            <person name="Shapiro H."/>
            <person name="Nishiyama T."/>
            <person name="Perroud P.-F."/>
            <person name="Lindquist E."/>
            <person name="Kamisugi Y."/>
            <person name="Tanahashi T."/>
            <person name="Sakakibara K."/>
            <person name="Fujita T."/>
            <person name="Oishi K."/>
            <person name="Shin-I T."/>
            <person name="Kuroki Y."/>
            <person name="Toyoda A."/>
            <person name="Suzuki Y."/>
            <person name="Hashimoto A."/>
            <person name="Yamaguchi K."/>
            <person name="Sugano A."/>
            <person name="Kohara Y."/>
            <person name="Fujiyama A."/>
            <person name="Anterola A."/>
            <person name="Aoki S."/>
            <person name="Ashton N."/>
            <person name="Barbazuk W.B."/>
            <person name="Barker E."/>
            <person name="Bennetzen J."/>
            <person name="Bezanilla M."/>
            <person name="Blankenship R."/>
            <person name="Cho S.H."/>
            <person name="Dutcher S."/>
            <person name="Estelle M."/>
            <person name="Fawcett J.A."/>
            <person name="Gundlach H."/>
            <person name="Hanada K."/>
            <person name="Heyl A."/>
            <person name="Hicks K.A."/>
            <person name="Hugh J."/>
            <person name="Lohr M."/>
            <person name="Mayer K."/>
            <person name="Melkozernov A."/>
            <person name="Murata T."/>
            <person name="Nelson D."/>
            <person name="Pils B."/>
            <person name="Prigge M."/>
            <person name="Reiss B."/>
            <person name="Renner T."/>
            <person name="Rombauts S."/>
            <person name="Rushton P."/>
            <person name="Sanderfoot A."/>
            <person name="Schween G."/>
            <person name="Shiu S.-H."/>
            <person name="Stueber K."/>
            <person name="Theodoulou F.L."/>
            <person name="Tu H."/>
            <person name="Van de Peer Y."/>
            <person name="Verrier P.J."/>
            <person name="Waters E."/>
            <person name="Wood A."/>
            <person name="Yang L."/>
            <person name="Cove D."/>
            <person name="Cuming A."/>
            <person name="Hasebe M."/>
            <person name="Lucas S."/>
            <person name="Mishler D.B."/>
            <person name="Reski R."/>
            <person name="Grigoriev I."/>
            <person name="Quatrano R.S."/>
            <person name="Boore J.L."/>
        </authorList>
    </citation>
    <scope>NUCLEOTIDE SEQUENCE [LARGE SCALE GENOMIC DNA]</scope>
    <source>
        <strain evidence="3 4">cv. Gransden 2004</strain>
    </source>
</reference>
<dbReference type="PROSITE" id="PS51257">
    <property type="entry name" value="PROKAR_LIPOPROTEIN"/>
    <property type="match status" value="1"/>
</dbReference>